<proteinExistence type="predicted"/>
<sequence>SRTVSSLTMLSSTVIVLLFSSFLFSFFALLAEAMAETVQHPCLLFMLTKTDPQ</sequence>
<reference evidence="1 2" key="1">
    <citation type="journal article" date="2018" name="Genomics">
        <title>Molecular footprints of inshore aquatic adaptation in Indo-Pacific humpback dolphin (Sousa chinensis).</title>
        <authorList>
            <person name="Ming Y."/>
            <person name="Jian J."/>
            <person name="Yu F."/>
            <person name="Yu X."/>
            <person name="Wang J."/>
            <person name="Liu W."/>
        </authorList>
    </citation>
    <scope>NUCLEOTIDE SEQUENCE [LARGE SCALE GENOMIC DNA]</scope>
    <source>
        <strain evidence="1">MY-2018</strain>
        <tissue evidence="1">Skin</tissue>
    </source>
</reference>
<comment type="caution">
    <text evidence="1">The sequence shown here is derived from an EMBL/GenBank/DDBJ whole genome shotgun (WGS) entry which is preliminary data.</text>
</comment>
<feature type="non-terminal residue" evidence="1">
    <location>
        <position position="1"/>
    </location>
</feature>
<evidence type="ECO:0000313" key="2">
    <source>
        <dbReference type="Proteomes" id="UP000295264"/>
    </source>
</evidence>
<dbReference type="Proteomes" id="UP000295264">
    <property type="component" value="Unassembled WGS sequence"/>
</dbReference>
<accession>A0A484H291</accession>
<keyword evidence="2" id="KW-1185">Reference proteome</keyword>
<protein>
    <submittedName>
        <fullName evidence="1">Uncharacterized protein</fullName>
    </submittedName>
</protein>
<feature type="non-terminal residue" evidence="1">
    <location>
        <position position="53"/>
    </location>
</feature>
<dbReference type="AlphaFoldDB" id="A0A484H291"/>
<name>A0A484H291_SOUCH</name>
<organism evidence="1 2">
    <name type="scientific">Sousa chinensis</name>
    <name type="common">Indo-pacific humpbacked dolphin</name>
    <name type="synonym">Steno chinensis</name>
    <dbReference type="NCBI Taxonomy" id="103600"/>
    <lineage>
        <taxon>Eukaryota</taxon>
        <taxon>Metazoa</taxon>
        <taxon>Chordata</taxon>
        <taxon>Craniata</taxon>
        <taxon>Vertebrata</taxon>
        <taxon>Euteleostomi</taxon>
        <taxon>Mammalia</taxon>
        <taxon>Eutheria</taxon>
        <taxon>Laurasiatheria</taxon>
        <taxon>Artiodactyla</taxon>
        <taxon>Whippomorpha</taxon>
        <taxon>Cetacea</taxon>
        <taxon>Odontoceti</taxon>
        <taxon>Delphinidae</taxon>
        <taxon>Sousa</taxon>
    </lineage>
</organism>
<gene>
    <name evidence="1" type="ORF">DBR06_SOUSAS38710004</name>
</gene>
<dbReference type="EMBL" id="QWLN02001048">
    <property type="protein sequence ID" value="TEA41741.1"/>
    <property type="molecule type" value="Genomic_DNA"/>
</dbReference>
<evidence type="ECO:0000313" key="1">
    <source>
        <dbReference type="EMBL" id="TEA41741.1"/>
    </source>
</evidence>